<dbReference type="OrthoDB" id="10017101at2759"/>
<dbReference type="AlphaFoldDB" id="A0A8J2T336"/>
<protein>
    <recommendedName>
        <fullName evidence="4">Methyltransferase domain-containing protein</fullName>
    </recommendedName>
</protein>
<evidence type="ECO:0008006" key="4">
    <source>
        <dbReference type="Google" id="ProtNLM"/>
    </source>
</evidence>
<proteinExistence type="predicted"/>
<dbReference type="SUPFAM" id="SSF53335">
    <property type="entry name" value="S-adenosyl-L-methionine-dependent methyltransferases"/>
    <property type="match status" value="1"/>
</dbReference>
<dbReference type="Proteomes" id="UP000789595">
    <property type="component" value="Unassembled WGS sequence"/>
</dbReference>
<name>A0A8J2T336_9STRA</name>
<dbReference type="EMBL" id="CAKKNE010000006">
    <property type="protein sequence ID" value="CAH0380010.1"/>
    <property type="molecule type" value="Genomic_DNA"/>
</dbReference>
<organism evidence="2 3">
    <name type="scientific">Pelagomonas calceolata</name>
    <dbReference type="NCBI Taxonomy" id="35677"/>
    <lineage>
        <taxon>Eukaryota</taxon>
        <taxon>Sar</taxon>
        <taxon>Stramenopiles</taxon>
        <taxon>Ochrophyta</taxon>
        <taxon>Pelagophyceae</taxon>
        <taxon>Pelagomonadales</taxon>
        <taxon>Pelagomonadaceae</taxon>
        <taxon>Pelagomonas</taxon>
    </lineage>
</organism>
<keyword evidence="1" id="KW-0732">Signal</keyword>
<comment type="caution">
    <text evidence="2">The sequence shown here is derived from an EMBL/GenBank/DDBJ whole genome shotgun (WGS) entry which is preliminary data.</text>
</comment>
<dbReference type="InterPro" id="IPR029063">
    <property type="entry name" value="SAM-dependent_MTases_sf"/>
</dbReference>
<dbReference type="Gene3D" id="3.40.50.150">
    <property type="entry name" value="Vaccinia Virus protein VP39"/>
    <property type="match status" value="1"/>
</dbReference>
<dbReference type="Pfam" id="PF13489">
    <property type="entry name" value="Methyltransf_23"/>
    <property type="match status" value="1"/>
</dbReference>
<keyword evidence="3" id="KW-1185">Reference proteome</keyword>
<sequence length="433" mass="46363">MRAAQAAPVMRLLGALACAVATASAPCALELRIDSTDVTSLFDATANATAVADDLADRAGGSLAQGAGCDDLACVRDRLRAAAISARDRCAASQNTATSRCRKLDKGAVCYVGLSEALRRRLASKLVGLVAPISTVVDVDVVVHVPQPALAVVFDESTTSASLKDAVQTFARSYALDAVETDAVEKEAEEALIATHVSWQLGSLESLLPAPRTLAPLWRLRPHTYIGVSNGTFVNVAEFWLRRDEFFIRELATRFGASKLSLVDVGAGTGTLTAIVAAVLDAPDIHLVDVDDGETNRGLGSTAAALFSRSFDAFSETHPVRTFDGRTLELEDDQYDVALLTYVLHHAAGDTISLLKEARRVARTYVVVLEDVIDSDDDARNAFAHDPRGTFRHRKEWDALFDLLGLDVVARGPCNAGGLAAFRHTMEFWVLAV</sequence>
<gene>
    <name evidence="2" type="ORF">PECAL_6P16460</name>
</gene>
<feature type="chain" id="PRO_5035288476" description="Methyltransferase domain-containing protein" evidence="1">
    <location>
        <begin position="25"/>
        <end position="433"/>
    </location>
</feature>
<evidence type="ECO:0000313" key="3">
    <source>
        <dbReference type="Proteomes" id="UP000789595"/>
    </source>
</evidence>
<feature type="signal peptide" evidence="1">
    <location>
        <begin position="1"/>
        <end position="24"/>
    </location>
</feature>
<reference evidence="2" key="1">
    <citation type="submission" date="2021-11" db="EMBL/GenBank/DDBJ databases">
        <authorList>
            <consortium name="Genoscope - CEA"/>
            <person name="William W."/>
        </authorList>
    </citation>
    <scope>NUCLEOTIDE SEQUENCE</scope>
</reference>
<evidence type="ECO:0000313" key="2">
    <source>
        <dbReference type="EMBL" id="CAH0380010.1"/>
    </source>
</evidence>
<dbReference type="CDD" id="cd02440">
    <property type="entry name" value="AdoMet_MTases"/>
    <property type="match status" value="1"/>
</dbReference>
<evidence type="ECO:0000256" key="1">
    <source>
        <dbReference type="SAM" id="SignalP"/>
    </source>
</evidence>
<accession>A0A8J2T336</accession>